<keyword evidence="9 12" id="KW-0472">Membrane</keyword>
<dbReference type="OrthoDB" id="5346107at2"/>
<evidence type="ECO:0000256" key="12">
    <source>
        <dbReference type="PROSITE-ProRule" id="PRU01360"/>
    </source>
</evidence>
<dbReference type="RefSeq" id="WP_088604115.1">
    <property type="nucleotide sequence ID" value="NZ_NJIH01000008.1"/>
</dbReference>
<dbReference type="SMART" id="SM00965">
    <property type="entry name" value="STN"/>
    <property type="match status" value="1"/>
</dbReference>
<reference evidence="16" key="1">
    <citation type="submission" date="2017-06" db="EMBL/GenBank/DDBJ databases">
        <title>Herbaspirillum phytohormonus sp. nov., isolated from the root nodule of Robinia pseudoacacia in lead-zinc mine.</title>
        <authorList>
            <person name="Fan M."/>
            <person name="Lin Y."/>
        </authorList>
    </citation>
    <scope>NUCLEOTIDE SEQUENCE [LARGE SCALE GENOMIC DNA]</scope>
    <source>
        <strain evidence="16">SC-089</strain>
    </source>
</reference>
<dbReference type="Pfam" id="PF00593">
    <property type="entry name" value="TonB_dep_Rec_b-barrel"/>
    <property type="match status" value="1"/>
</dbReference>
<dbReference type="PANTHER" id="PTHR32552">
    <property type="entry name" value="FERRICHROME IRON RECEPTOR-RELATED"/>
    <property type="match status" value="1"/>
</dbReference>
<dbReference type="Pfam" id="PF07660">
    <property type="entry name" value="STN"/>
    <property type="match status" value="1"/>
</dbReference>
<comment type="caution">
    <text evidence="15">The sequence shown here is derived from an EMBL/GenBank/DDBJ whole genome shotgun (WGS) entry which is preliminary data.</text>
</comment>
<dbReference type="GO" id="GO:0038023">
    <property type="term" value="F:signaling receptor activity"/>
    <property type="evidence" value="ECO:0007669"/>
    <property type="project" value="InterPro"/>
</dbReference>
<dbReference type="Gene3D" id="2.40.170.20">
    <property type="entry name" value="TonB-dependent receptor, beta-barrel domain"/>
    <property type="match status" value="1"/>
</dbReference>
<dbReference type="EMBL" id="NJIH01000008">
    <property type="protein sequence ID" value="OWT58203.1"/>
    <property type="molecule type" value="Genomic_DNA"/>
</dbReference>
<evidence type="ECO:0000256" key="7">
    <source>
        <dbReference type="ARBA" id="ARBA00023004"/>
    </source>
</evidence>
<keyword evidence="5" id="KW-0406">Ion transport</keyword>
<dbReference type="InterPro" id="IPR010105">
    <property type="entry name" value="TonB_sidphr_rcpt"/>
</dbReference>
<dbReference type="NCBIfam" id="TIGR01783">
    <property type="entry name" value="TonB-siderophor"/>
    <property type="match status" value="1"/>
</dbReference>
<keyword evidence="16" id="KW-1185">Reference proteome</keyword>
<keyword evidence="8 13" id="KW-0798">TonB box</keyword>
<accession>A0A225MD96</accession>
<comment type="similarity">
    <text evidence="2 12 13">Belongs to the TonB-dependent receptor family.</text>
</comment>
<dbReference type="InterPro" id="IPR039426">
    <property type="entry name" value="TonB-dep_rcpt-like"/>
</dbReference>
<protein>
    <submittedName>
        <fullName evidence="15">TonB-dependent siderophore receptor</fullName>
    </submittedName>
</protein>
<keyword evidence="11 12" id="KW-0998">Cell outer membrane</keyword>
<keyword evidence="10 15" id="KW-0675">Receptor</keyword>
<evidence type="ECO:0000256" key="4">
    <source>
        <dbReference type="ARBA" id="ARBA00022452"/>
    </source>
</evidence>
<dbReference type="InterPro" id="IPR037066">
    <property type="entry name" value="Plug_dom_sf"/>
</dbReference>
<dbReference type="Proteomes" id="UP000214603">
    <property type="component" value="Unassembled WGS sequence"/>
</dbReference>
<sequence>MTRRAALAANRADIPYPKARRPGPRPAALSLRAHLALAGGAALAMGCSAAAWAQGGAAAQTVAAQAARHYDIPSGPLGTVMAQFAGASGVLLAGSSELVQGRSSPGLSGTYTTTAAIQALLAGTGLEAVRQSNGTYSLRRAAGTGSTGVSVLAPVLVKGSTGLPDALPPAYAGGQVARGGHLGMLGNKSIMDTPFNVTSYTSALVENQQAVSIADVLANDPSVRTISYGLTNAAGAGDSFMIRGYSTQNAVLFDGVAGVAPSRTFPAGTAERIEVLKGPNALLNGMAPNGTTGGAINIVPKRADDQPLTRVTAFYQSRGQLGTHLDMGRRYGDDGQWGIRFNGIYSNGGTATDGQSVELGAATLGLDYRGARLRASLDVGHQTLNNQAPNGAGGFGIADGIGVPRPPDASRRVAQDWEYSKTRSDYVLGKLEYDISPDWTVYGAAGGSNNRFRYLSTDQYVTDLQGNAEATVYYWPDFWNYRSVQGGVRGSFQTGPLKHQINLNAAYLQQDHGYTVDYYGFASFNTNIYDQVSVPRPSTAGFSSSPPKTDTVKLPSLAFSDTISLPDDRFSITLGARHQRVKYITYDTSTGAGDTTYDESAVTPMLAFVFKPRDDLSLYGNYIEGLSQGDTAPIGTTNAGQVFSPIKTKQYEVGAKYDFGRYATTLALFQIQKPSGLAVSNGDGTYTYQMNGEQRNRGVELNVFGEVAHGLRLLGGVAYTQATLAHTADGVNDGRQAPNVPRWQLNLGGEYDLQAVPGLTLTARMISTSPQYLDAQNSARIPGWTRWDVGARYKTTAMGRPLTLRAGIENLFGRDYWASGSGSWIYLGSPRIFMLSASMEF</sequence>
<evidence type="ECO:0000256" key="6">
    <source>
        <dbReference type="ARBA" id="ARBA00022692"/>
    </source>
</evidence>
<dbReference type="InterPro" id="IPR012910">
    <property type="entry name" value="Plug_dom"/>
</dbReference>
<evidence type="ECO:0000313" key="15">
    <source>
        <dbReference type="EMBL" id="OWT58203.1"/>
    </source>
</evidence>
<dbReference type="GO" id="GO:0009279">
    <property type="term" value="C:cell outer membrane"/>
    <property type="evidence" value="ECO:0007669"/>
    <property type="project" value="UniProtKB-SubCell"/>
</dbReference>
<dbReference type="InterPro" id="IPR036942">
    <property type="entry name" value="Beta-barrel_TonB_sf"/>
</dbReference>
<feature type="domain" description="Secretin/TonB short N-terminal" evidence="14">
    <location>
        <begin position="90"/>
        <end position="141"/>
    </location>
</feature>
<dbReference type="AlphaFoldDB" id="A0A225MD96"/>
<dbReference type="GO" id="GO:0015891">
    <property type="term" value="P:siderophore transport"/>
    <property type="evidence" value="ECO:0007669"/>
    <property type="project" value="InterPro"/>
</dbReference>
<proteinExistence type="inferred from homology"/>
<evidence type="ECO:0000256" key="2">
    <source>
        <dbReference type="ARBA" id="ARBA00009810"/>
    </source>
</evidence>
<evidence type="ECO:0000256" key="9">
    <source>
        <dbReference type="ARBA" id="ARBA00023136"/>
    </source>
</evidence>
<dbReference type="Gene3D" id="3.55.50.30">
    <property type="match status" value="1"/>
</dbReference>
<keyword evidence="5" id="KW-0410">Iron transport</keyword>
<evidence type="ECO:0000256" key="13">
    <source>
        <dbReference type="RuleBase" id="RU003357"/>
    </source>
</evidence>
<dbReference type="SUPFAM" id="SSF56935">
    <property type="entry name" value="Porins"/>
    <property type="match status" value="1"/>
</dbReference>
<dbReference type="InterPro" id="IPR011662">
    <property type="entry name" value="Secretin/TonB_short_N"/>
</dbReference>
<dbReference type="InterPro" id="IPR000531">
    <property type="entry name" value="Beta-barrel_TonB"/>
</dbReference>
<name>A0A225MD96_9BURK</name>
<evidence type="ECO:0000256" key="11">
    <source>
        <dbReference type="ARBA" id="ARBA00023237"/>
    </source>
</evidence>
<dbReference type="GO" id="GO:0015344">
    <property type="term" value="F:siderophore uptake transmembrane transporter activity"/>
    <property type="evidence" value="ECO:0007669"/>
    <property type="project" value="TreeGrafter"/>
</dbReference>
<evidence type="ECO:0000256" key="10">
    <source>
        <dbReference type="ARBA" id="ARBA00023170"/>
    </source>
</evidence>
<evidence type="ECO:0000259" key="14">
    <source>
        <dbReference type="SMART" id="SM00965"/>
    </source>
</evidence>
<evidence type="ECO:0000313" key="16">
    <source>
        <dbReference type="Proteomes" id="UP000214603"/>
    </source>
</evidence>
<gene>
    <name evidence="15" type="ORF">CEY11_14465</name>
</gene>
<evidence type="ECO:0000256" key="3">
    <source>
        <dbReference type="ARBA" id="ARBA00022448"/>
    </source>
</evidence>
<dbReference type="Gene3D" id="2.170.130.10">
    <property type="entry name" value="TonB-dependent receptor, plug domain"/>
    <property type="match status" value="1"/>
</dbReference>
<evidence type="ECO:0000256" key="5">
    <source>
        <dbReference type="ARBA" id="ARBA00022496"/>
    </source>
</evidence>
<comment type="subcellular location">
    <subcellularLocation>
        <location evidence="1 12">Cell outer membrane</location>
        <topology evidence="1 12">Multi-pass membrane protein</topology>
    </subcellularLocation>
</comment>
<keyword evidence="3 12" id="KW-0813">Transport</keyword>
<dbReference type="Pfam" id="PF07715">
    <property type="entry name" value="Plug"/>
    <property type="match status" value="1"/>
</dbReference>
<dbReference type="CDD" id="cd01347">
    <property type="entry name" value="ligand_gated_channel"/>
    <property type="match status" value="1"/>
</dbReference>
<keyword evidence="4 12" id="KW-1134">Transmembrane beta strand</keyword>
<evidence type="ECO:0000256" key="8">
    <source>
        <dbReference type="ARBA" id="ARBA00023077"/>
    </source>
</evidence>
<organism evidence="15 16">
    <name type="scientific">Candidimonas nitroreducens</name>
    <dbReference type="NCBI Taxonomy" id="683354"/>
    <lineage>
        <taxon>Bacteria</taxon>
        <taxon>Pseudomonadati</taxon>
        <taxon>Pseudomonadota</taxon>
        <taxon>Betaproteobacteria</taxon>
        <taxon>Burkholderiales</taxon>
        <taxon>Alcaligenaceae</taxon>
        <taxon>Candidimonas</taxon>
    </lineage>
</organism>
<keyword evidence="7" id="KW-0408">Iron</keyword>
<dbReference type="PROSITE" id="PS52016">
    <property type="entry name" value="TONB_DEPENDENT_REC_3"/>
    <property type="match status" value="1"/>
</dbReference>
<evidence type="ECO:0000256" key="1">
    <source>
        <dbReference type="ARBA" id="ARBA00004571"/>
    </source>
</evidence>
<keyword evidence="6 12" id="KW-0812">Transmembrane</keyword>
<dbReference type="PANTHER" id="PTHR32552:SF82">
    <property type="entry name" value="FCUA PROTEIN"/>
    <property type="match status" value="1"/>
</dbReference>